<dbReference type="Proteomes" id="UP000261811">
    <property type="component" value="Unassembled WGS sequence"/>
</dbReference>
<protein>
    <recommendedName>
        <fullName evidence="4">histidine kinase</fullName>
        <ecNumber evidence="4">2.7.13.3</ecNumber>
    </recommendedName>
</protein>
<comment type="cofactor">
    <cofactor evidence="2">
        <name>a divalent metal cation</name>
        <dbReference type="ChEBI" id="CHEBI:60240"/>
    </cofactor>
</comment>
<evidence type="ECO:0000256" key="7">
    <source>
        <dbReference type="ARBA" id="ARBA00022692"/>
    </source>
</evidence>
<name>A0A372JUK1_9ACTN</name>
<dbReference type="Pfam" id="PF00512">
    <property type="entry name" value="HisKA"/>
    <property type="match status" value="1"/>
</dbReference>
<evidence type="ECO:0000256" key="4">
    <source>
        <dbReference type="ARBA" id="ARBA00012438"/>
    </source>
</evidence>
<keyword evidence="7 12" id="KW-0812">Transmembrane</keyword>
<keyword evidence="6" id="KW-0808">Transferase</keyword>
<keyword evidence="10" id="KW-0902">Two-component regulatory system</keyword>
<dbReference type="AlphaFoldDB" id="A0A372JUK1"/>
<dbReference type="Gene3D" id="1.10.287.130">
    <property type="match status" value="1"/>
</dbReference>
<gene>
    <name evidence="15" type="ORF">DZF91_03490</name>
</gene>
<dbReference type="GO" id="GO:0005509">
    <property type="term" value="F:calcium ion binding"/>
    <property type="evidence" value="ECO:0007669"/>
    <property type="project" value="UniProtKB-ARBA"/>
</dbReference>
<feature type="domain" description="HAMP" evidence="14">
    <location>
        <begin position="202"/>
        <end position="255"/>
    </location>
</feature>
<dbReference type="SUPFAM" id="SSF47384">
    <property type="entry name" value="Homodimeric domain of signal transducing histidine kinase"/>
    <property type="match status" value="1"/>
</dbReference>
<evidence type="ECO:0000256" key="3">
    <source>
        <dbReference type="ARBA" id="ARBA00004236"/>
    </source>
</evidence>
<dbReference type="InterPro" id="IPR050428">
    <property type="entry name" value="TCS_sensor_his_kinase"/>
</dbReference>
<dbReference type="GO" id="GO:0000155">
    <property type="term" value="F:phosphorelay sensor kinase activity"/>
    <property type="evidence" value="ECO:0007669"/>
    <property type="project" value="InterPro"/>
</dbReference>
<reference evidence="15 16" key="1">
    <citation type="submission" date="2018-08" db="EMBL/GenBank/DDBJ databases">
        <title>Actinomadura jelena sp. nov., a novel Actinomycete isolated from soil in Chad.</title>
        <authorList>
            <person name="Shi L."/>
        </authorList>
    </citation>
    <scope>NUCLEOTIDE SEQUENCE [LARGE SCALE GENOMIC DNA]</scope>
    <source>
        <strain evidence="15 16">NEAU-G17</strain>
    </source>
</reference>
<dbReference type="FunFam" id="1.10.287.130:FF:000001">
    <property type="entry name" value="Two-component sensor histidine kinase"/>
    <property type="match status" value="1"/>
</dbReference>
<keyword evidence="9 12" id="KW-1133">Transmembrane helix</keyword>
<keyword evidence="16" id="KW-1185">Reference proteome</keyword>
<evidence type="ECO:0000256" key="8">
    <source>
        <dbReference type="ARBA" id="ARBA00022777"/>
    </source>
</evidence>
<dbReference type="InterPro" id="IPR003594">
    <property type="entry name" value="HATPase_dom"/>
</dbReference>
<dbReference type="InterPro" id="IPR036097">
    <property type="entry name" value="HisK_dim/P_sf"/>
</dbReference>
<dbReference type="PANTHER" id="PTHR45436:SF5">
    <property type="entry name" value="SENSOR HISTIDINE KINASE TRCS"/>
    <property type="match status" value="1"/>
</dbReference>
<dbReference type="EC" id="2.7.13.3" evidence="4"/>
<comment type="caution">
    <text evidence="15">The sequence shown here is derived from an EMBL/GenBank/DDBJ whole genome shotgun (WGS) entry which is preliminary data.</text>
</comment>
<dbReference type="Pfam" id="PF02518">
    <property type="entry name" value="HATPase_c"/>
    <property type="match status" value="1"/>
</dbReference>
<dbReference type="Gene3D" id="3.30.565.10">
    <property type="entry name" value="Histidine kinase-like ATPase, C-terminal domain"/>
    <property type="match status" value="1"/>
</dbReference>
<dbReference type="Gene3D" id="6.10.340.10">
    <property type="match status" value="1"/>
</dbReference>
<evidence type="ECO:0000256" key="10">
    <source>
        <dbReference type="ARBA" id="ARBA00023012"/>
    </source>
</evidence>
<evidence type="ECO:0000256" key="1">
    <source>
        <dbReference type="ARBA" id="ARBA00000085"/>
    </source>
</evidence>
<dbReference type="OrthoDB" id="9786919at2"/>
<dbReference type="FunFam" id="3.30.565.10:FF:000006">
    <property type="entry name" value="Sensor histidine kinase WalK"/>
    <property type="match status" value="1"/>
</dbReference>
<dbReference type="PANTHER" id="PTHR45436">
    <property type="entry name" value="SENSOR HISTIDINE KINASE YKOH"/>
    <property type="match status" value="1"/>
</dbReference>
<evidence type="ECO:0000259" key="14">
    <source>
        <dbReference type="PROSITE" id="PS50885"/>
    </source>
</evidence>
<dbReference type="InterPro" id="IPR005467">
    <property type="entry name" value="His_kinase_dom"/>
</dbReference>
<accession>A0A372JUK1</accession>
<keyword evidence="11 12" id="KW-0472">Membrane</keyword>
<dbReference type="InterPro" id="IPR004358">
    <property type="entry name" value="Sig_transdc_His_kin-like_C"/>
</dbReference>
<dbReference type="CDD" id="cd00082">
    <property type="entry name" value="HisKA"/>
    <property type="match status" value="1"/>
</dbReference>
<dbReference type="CDD" id="cd00075">
    <property type="entry name" value="HATPase"/>
    <property type="match status" value="1"/>
</dbReference>
<proteinExistence type="predicted"/>
<evidence type="ECO:0000256" key="5">
    <source>
        <dbReference type="ARBA" id="ARBA00022553"/>
    </source>
</evidence>
<dbReference type="InterPro" id="IPR003660">
    <property type="entry name" value="HAMP_dom"/>
</dbReference>
<dbReference type="SMART" id="SM00304">
    <property type="entry name" value="HAMP"/>
    <property type="match status" value="1"/>
</dbReference>
<feature type="transmembrane region" description="Helical" evidence="12">
    <location>
        <begin position="35"/>
        <end position="58"/>
    </location>
</feature>
<dbReference type="SMART" id="SM00387">
    <property type="entry name" value="HATPase_c"/>
    <property type="match status" value="1"/>
</dbReference>
<dbReference type="GO" id="GO:0005886">
    <property type="term" value="C:plasma membrane"/>
    <property type="evidence" value="ECO:0007669"/>
    <property type="project" value="UniProtKB-SubCell"/>
</dbReference>
<evidence type="ECO:0000313" key="16">
    <source>
        <dbReference type="Proteomes" id="UP000261811"/>
    </source>
</evidence>
<dbReference type="CDD" id="cd06225">
    <property type="entry name" value="HAMP"/>
    <property type="match status" value="1"/>
</dbReference>
<dbReference type="PRINTS" id="PR00344">
    <property type="entry name" value="BCTRLSENSOR"/>
</dbReference>
<dbReference type="PROSITE" id="PS50109">
    <property type="entry name" value="HIS_KIN"/>
    <property type="match status" value="1"/>
</dbReference>
<evidence type="ECO:0000256" key="6">
    <source>
        <dbReference type="ARBA" id="ARBA00022679"/>
    </source>
</evidence>
<evidence type="ECO:0000313" key="15">
    <source>
        <dbReference type="EMBL" id="RFU43018.1"/>
    </source>
</evidence>
<dbReference type="Pfam" id="PF00672">
    <property type="entry name" value="HAMP"/>
    <property type="match status" value="1"/>
</dbReference>
<dbReference type="InterPro" id="IPR003661">
    <property type="entry name" value="HisK_dim/P_dom"/>
</dbReference>
<dbReference type="SMART" id="SM00388">
    <property type="entry name" value="HisKA"/>
    <property type="match status" value="1"/>
</dbReference>
<dbReference type="EMBL" id="QURH01000071">
    <property type="protein sequence ID" value="RFU43018.1"/>
    <property type="molecule type" value="Genomic_DNA"/>
</dbReference>
<dbReference type="InterPro" id="IPR036890">
    <property type="entry name" value="HATPase_C_sf"/>
</dbReference>
<evidence type="ECO:0000259" key="13">
    <source>
        <dbReference type="PROSITE" id="PS50109"/>
    </source>
</evidence>
<feature type="transmembrane region" description="Helical" evidence="12">
    <location>
        <begin position="178"/>
        <end position="201"/>
    </location>
</feature>
<comment type="subcellular location">
    <subcellularLocation>
        <location evidence="3">Cell membrane</location>
    </subcellularLocation>
</comment>
<organism evidence="15 16">
    <name type="scientific">Actinomadura logoneensis</name>
    <dbReference type="NCBI Taxonomy" id="2293572"/>
    <lineage>
        <taxon>Bacteria</taxon>
        <taxon>Bacillati</taxon>
        <taxon>Actinomycetota</taxon>
        <taxon>Actinomycetes</taxon>
        <taxon>Streptosporangiales</taxon>
        <taxon>Thermomonosporaceae</taxon>
        <taxon>Actinomadura</taxon>
    </lineage>
</organism>
<evidence type="ECO:0000256" key="12">
    <source>
        <dbReference type="SAM" id="Phobius"/>
    </source>
</evidence>
<feature type="domain" description="Histidine kinase" evidence="13">
    <location>
        <begin position="291"/>
        <end position="511"/>
    </location>
</feature>
<evidence type="ECO:0000256" key="2">
    <source>
        <dbReference type="ARBA" id="ARBA00001968"/>
    </source>
</evidence>
<evidence type="ECO:0000256" key="11">
    <source>
        <dbReference type="ARBA" id="ARBA00023136"/>
    </source>
</evidence>
<evidence type="ECO:0000256" key="9">
    <source>
        <dbReference type="ARBA" id="ARBA00022989"/>
    </source>
</evidence>
<keyword evidence="5" id="KW-0597">Phosphoprotein</keyword>
<keyword evidence="8" id="KW-0418">Kinase</keyword>
<dbReference type="SUPFAM" id="SSF55874">
    <property type="entry name" value="ATPase domain of HSP90 chaperone/DNA topoisomerase II/histidine kinase"/>
    <property type="match status" value="1"/>
</dbReference>
<dbReference type="SUPFAM" id="SSF158472">
    <property type="entry name" value="HAMP domain-like"/>
    <property type="match status" value="1"/>
</dbReference>
<comment type="catalytic activity">
    <reaction evidence="1">
        <text>ATP + protein L-histidine = ADP + protein N-phospho-L-histidine.</text>
        <dbReference type="EC" id="2.7.13.3"/>
    </reaction>
</comment>
<dbReference type="PROSITE" id="PS50885">
    <property type="entry name" value="HAMP"/>
    <property type="match status" value="1"/>
</dbReference>
<sequence length="512" mass="54944">MGPPAGPRGPGGGTFGELRARGRRAFLRVPLRAKLIVGMLVLVALGLTVMGAAGSTALRGYMMQQADEQLQSTGKKVQAGLTLRHDFPRNLPDVMYLQVWSDGTDGPPTINYQGYGVDPRSLPPVGRAEAIRREDEIFTTRGAGRDAVWRVLAFTTRSGDVVVVGRNLKDVRDTVRQLVTIDITVGVLVLGGLGALAALVVTASLRPLRTMEATAEAIARGDLSRRVPDADPATEVGRLGASFNSMLSQIEAAFGAQARSEAAARRSEEAARRSEENALRSEERMRRFVADASHELRTPLTAIRGFAEFYRQGAARSPAELDRLIGRIEETASRMGLLVEDLLLLARLDRQRPVERRPVDLLAVAAEAVQEARVLAPDRSVELDVESGLAYQILGDEPRLRQVFGNLLTNAIVHTPDGTPIEVRLRPGTLAGATAAVCEVADQGPGLSPEQAERVFERFYRADKARSREDGGTGLGLAIVAALVAAHQGRVEVDTAAGAGATFRVILPLAPD</sequence>